<protein>
    <submittedName>
        <fullName evidence="4">Excalibur calcium-binding domain-containing protein</fullName>
    </submittedName>
</protein>
<name>A0ABW6VGV1_MICFU</name>
<evidence type="ECO:0000259" key="2">
    <source>
        <dbReference type="Pfam" id="PF05901"/>
    </source>
</evidence>
<feature type="region of interest" description="Disordered" evidence="1">
    <location>
        <begin position="162"/>
        <end position="291"/>
    </location>
</feature>
<reference evidence="4 5" key="1">
    <citation type="submission" date="2024-10" db="EMBL/GenBank/DDBJ databases">
        <title>The Natural Products Discovery Center: Release of the First 8490 Sequenced Strains for Exploring Actinobacteria Biosynthetic Diversity.</title>
        <authorList>
            <person name="Kalkreuter E."/>
            <person name="Kautsar S.A."/>
            <person name="Yang D."/>
            <person name="Bader C.D."/>
            <person name="Teijaro C.N."/>
            <person name="Fluegel L."/>
            <person name="Davis C.M."/>
            <person name="Simpson J.R."/>
            <person name="Lauterbach L."/>
            <person name="Steele A.D."/>
            <person name="Gui C."/>
            <person name="Meng S."/>
            <person name="Li G."/>
            <person name="Viehrig K."/>
            <person name="Ye F."/>
            <person name="Su P."/>
            <person name="Kiefer A.F."/>
            <person name="Nichols A."/>
            <person name="Cepeda A.J."/>
            <person name="Yan W."/>
            <person name="Fan B."/>
            <person name="Jiang Y."/>
            <person name="Adhikari A."/>
            <person name="Zheng C.-J."/>
            <person name="Schuster L."/>
            <person name="Cowan T.M."/>
            <person name="Smanski M.J."/>
            <person name="Chevrette M.G."/>
            <person name="De Carvalho L.P.S."/>
            <person name="Shen B."/>
        </authorList>
    </citation>
    <scope>NUCLEOTIDE SEQUENCE [LARGE SCALE GENOMIC DNA]</scope>
    <source>
        <strain evidence="4 5">NPDC001281</strain>
    </source>
</reference>
<evidence type="ECO:0000259" key="3">
    <source>
        <dbReference type="Pfam" id="PF22599"/>
    </source>
</evidence>
<dbReference type="Pfam" id="PF22599">
    <property type="entry name" value="SecDF_P1_head"/>
    <property type="match status" value="1"/>
</dbReference>
<dbReference type="Gene3D" id="3.30.1360.200">
    <property type="match status" value="1"/>
</dbReference>
<dbReference type="EMBL" id="JBIAXI010000032">
    <property type="protein sequence ID" value="MFF4778450.1"/>
    <property type="molecule type" value="Genomic_DNA"/>
</dbReference>
<dbReference type="InterPro" id="IPR008613">
    <property type="entry name" value="Excalibur_Ca-bd_domain"/>
</dbReference>
<dbReference type="RefSeq" id="WP_387346989.1">
    <property type="nucleotide sequence ID" value="NZ_JBIAXI010000032.1"/>
</dbReference>
<proteinExistence type="predicted"/>
<gene>
    <name evidence="4" type="ORF">ACFY05_37065</name>
</gene>
<feature type="compositionally biased region" description="Gly residues" evidence="1">
    <location>
        <begin position="188"/>
        <end position="216"/>
    </location>
</feature>
<organism evidence="4 5">
    <name type="scientific">Microtetraspora fusca</name>
    <dbReference type="NCBI Taxonomy" id="1997"/>
    <lineage>
        <taxon>Bacteria</taxon>
        <taxon>Bacillati</taxon>
        <taxon>Actinomycetota</taxon>
        <taxon>Actinomycetes</taxon>
        <taxon>Streptosporangiales</taxon>
        <taxon>Streptosporangiaceae</taxon>
        <taxon>Microtetraspora</taxon>
    </lineage>
</organism>
<keyword evidence="5" id="KW-1185">Reference proteome</keyword>
<comment type="caution">
    <text evidence="4">The sequence shown here is derived from an EMBL/GenBank/DDBJ whole genome shotgun (WGS) entry which is preliminary data.</text>
</comment>
<dbReference type="InterPro" id="IPR054384">
    <property type="entry name" value="SecDF_P1_head"/>
</dbReference>
<evidence type="ECO:0000313" key="5">
    <source>
        <dbReference type="Proteomes" id="UP001602119"/>
    </source>
</evidence>
<evidence type="ECO:0000313" key="4">
    <source>
        <dbReference type="EMBL" id="MFF4778450.1"/>
    </source>
</evidence>
<feature type="compositionally biased region" description="Low complexity" evidence="1">
    <location>
        <begin position="169"/>
        <end position="187"/>
    </location>
</feature>
<feature type="domain" description="SecDF P1 head subdomain" evidence="3">
    <location>
        <begin position="73"/>
        <end position="164"/>
    </location>
</feature>
<dbReference type="Pfam" id="PF05901">
    <property type="entry name" value="Excalibur"/>
    <property type="match status" value="1"/>
</dbReference>
<feature type="domain" description="Excalibur calcium-binding" evidence="2">
    <location>
        <begin position="293"/>
        <end position="328"/>
    </location>
</feature>
<evidence type="ECO:0000256" key="1">
    <source>
        <dbReference type="SAM" id="MobiDB-lite"/>
    </source>
</evidence>
<sequence length="333" mass="32634">MALVLVVVMTGVLGAVAVLMTRNPDSPPLSRTPLRTLRTSIHFAPVTGVRAAPCTGTDAVPDDAGTTCYQLDPGVTVTSVQKIERVTEQNGTFSVRIVLSPATREQVADLTRETVKQQLAIVVGDKVIAAPRVAQEITQDSLSIAGFTEPTADALIARLLGSGAGDGDTGPTTGDTTGTTGDTTDTTGGTGGTTGGTGGTTGGTGDTTGTTGGTTGGTTDTGTTGGTTGTTGGTTGTTGGTTGTTGGTTGTTGTTGGTGGATGTTGGATGTGGTTGAATTAQNRTGPTEPGRFATCREAVAAGYGPYTRGVHKEYDWYDDVNHNGVACDRGDL</sequence>
<dbReference type="Proteomes" id="UP001602119">
    <property type="component" value="Unassembled WGS sequence"/>
</dbReference>
<accession>A0ABW6VGV1</accession>
<feature type="compositionally biased region" description="Gly residues" evidence="1">
    <location>
        <begin position="223"/>
        <end position="275"/>
    </location>
</feature>